<dbReference type="KEGG" id="xpo:XPG1_1490"/>
<gene>
    <name evidence="1" type="ORF">XPG1_1490</name>
</gene>
<evidence type="ECO:0000313" key="2">
    <source>
        <dbReference type="Proteomes" id="UP000032735"/>
    </source>
</evidence>
<proteinExistence type="predicted"/>
<dbReference type="HOGENOM" id="CLU_3224095_0_0_6"/>
<protein>
    <submittedName>
        <fullName evidence="1">Uncharacterized protein</fullName>
    </submittedName>
</protein>
<dbReference type="EMBL" id="FO704551">
    <property type="protein sequence ID" value="CDG21145.1"/>
    <property type="molecule type" value="Genomic_DNA"/>
</dbReference>
<accession>A0A068R4U3</accession>
<organism evidence="1 2">
    <name type="scientific">Xenorhabdus poinarii G6</name>
    <dbReference type="NCBI Taxonomy" id="1354304"/>
    <lineage>
        <taxon>Bacteria</taxon>
        <taxon>Pseudomonadati</taxon>
        <taxon>Pseudomonadota</taxon>
        <taxon>Gammaproteobacteria</taxon>
        <taxon>Enterobacterales</taxon>
        <taxon>Morganellaceae</taxon>
        <taxon>Xenorhabdus</taxon>
    </lineage>
</organism>
<keyword evidence="2" id="KW-1185">Reference proteome</keyword>
<sequence length="44" mass="5171">MYSLNGTGKTGANEKRFYNDMSRKANFEYSRNIPYASKYEILLK</sequence>
<dbReference type="AlphaFoldDB" id="A0A068R4U3"/>
<reference evidence="1 2" key="1">
    <citation type="submission" date="2013-07" db="EMBL/GenBank/DDBJ databases">
        <authorList>
            <person name="Genoscope - CEA"/>
        </authorList>
    </citation>
    <scope>NUCLEOTIDE SEQUENCE [LARGE SCALE GENOMIC DNA]</scope>
    <source>
        <strain evidence="1 2">G6</strain>
    </source>
</reference>
<name>A0A068R4U3_9GAMM</name>
<evidence type="ECO:0000313" key="1">
    <source>
        <dbReference type="EMBL" id="CDG21145.1"/>
    </source>
</evidence>
<dbReference type="Proteomes" id="UP000032735">
    <property type="component" value="Chromosome"/>
</dbReference>